<evidence type="ECO:0000256" key="3">
    <source>
        <dbReference type="ARBA" id="ARBA00022832"/>
    </source>
</evidence>
<evidence type="ECO:0000256" key="4">
    <source>
        <dbReference type="ARBA" id="ARBA00023098"/>
    </source>
</evidence>
<keyword evidence="3" id="KW-0276">Fatty acid metabolism</keyword>
<evidence type="ECO:0000256" key="2">
    <source>
        <dbReference type="ARBA" id="ARBA00005254"/>
    </source>
</evidence>
<dbReference type="PROSITE" id="PS00166">
    <property type="entry name" value="ENOYL_COA_HYDRATASE"/>
    <property type="match status" value="1"/>
</dbReference>
<dbReference type="InterPro" id="IPR029045">
    <property type="entry name" value="ClpP/crotonase-like_dom_sf"/>
</dbReference>
<dbReference type="NCBIfam" id="NF005699">
    <property type="entry name" value="PRK07509.1"/>
    <property type="match status" value="1"/>
</dbReference>
<dbReference type="Proteomes" id="UP001143304">
    <property type="component" value="Unassembled WGS sequence"/>
</dbReference>
<dbReference type="SUPFAM" id="SSF52096">
    <property type="entry name" value="ClpP/crotonase"/>
    <property type="match status" value="1"/>
</dbReference>
<comment type="pathway">
    <text evidence="1">Lipid metabolism; fatty acid beta-oxidation.</text>
</comment>
<accession>A0ABT3T3U9</accession>
<keyword evidence="4" id="KW-0443">Lipid metabolism</keyword>
<reference evidence="7" key="1">
    <citation type="submission" date="2019-02" db="EMBL/GenBank/DDBJ databases">
        <authorList>
            <person name="Li S.-H."/>
        </authorList>
    </citation>
    <scope>NUCLEOTIDE SEQUENCE</scope>
    <source>
        <strain evidence="7">IMCC11814</strain>
    </source>
</reference>
<dbReference type="PANTHER" id="PTHR43149:SF1">
    <property type="entry name" value="DELTA(3,5)-DELTA(2,4)-DIENOYL-COA ISOMERASE, MITOCHONDRIAL"/>
    <property type="match status" value="1"/>
</dbReference>
<name>A0ABT3T3U9_9GAMM</name>
<dbReference type="InterPro" id="IPR001753">
    <property type="entry name" value="Enoyl-CoA_hydra/iso"/>
</dbReference>
<sequence>MTSPALHIEVEHHIAHVRLNRPEAHNAINGAIFEGLRDYARTIIEAPGDVRAIVLSGNGKSFCAGLDMGFLAEMMEGDLDDGREDVVDALEDVSNAGANRAQQVAWLWQEIPVPVIAAIHGAALGGGLNLALGADMRVIHPAAKLGFVEIDFGLLPDMSATQSLRRLVPLDRIKYLVMTGQKFSGEEAMAYGLATQLSASPVEDALKIAGQIVSHNPEAVRAAKSLLNESALVSVADGLALETQAMRGLLGTPNQLEAIAAHFEARKAKFV</sequence>
<dbReference type="PANTHER" id="PTHR43149">
    <property type="entry name" value="ENOYL-COA HYDRATASE"/>
    <property type="match status" value="1"/>
</dbReference>
<dbReference type="InterPro" id="IPR014748">
    <property type="entry name" value="Enoyl-CoA_hydra_C"/>
</dbReference>
<evidence type="ECO:0000313" key="7">
    <source>
        <dbReference type="EMBL" id="MCX2976948.1"/>
    </source>
</evidence>
<protein>
    <submittedName>
        <fullName evidence="7">Crotonase/enoyl-CoA hydratase family protein</fullName>
    </submittedName>
</protein>
<keyword evidence="8" id="KW-1185">Reference proteome</keyword>
<keyword evidence="5" id="KW-0413">Isomerase</keyword>
<evidence type="ECO:0000256" key="5">
    <source>
        <dbReference type="ARBA" id="ARBA00023235"/>
    </source>
</evidence>
<gene>
    <name evidence="7" type="ORF">EYC82_06235</name>
</gene>
<dbReference type="Gene3D" id="3.90.226.10">
    <property type="entry name" value="2-enoyl-CoA Hydratase, Chain A, domain 1"/>
    <property type="match status" value="1"/>
</dbReference>
<dbReference type="CDD" id="cd06558">
    <property type="entry name" value="crotonase-like"/>
    <property type="match status" value="1"/>
</dbReference>
<dbReference type="Pfam" id="PF00378">
    <property type="entry name" value="ECH_1"/>
    <property type="match status" value="1"/>
</dbReference>
<dbReference type="RefSeq" id="WP_279248690.1">
    <property type="nucleotide sequence ID" value="NZ_SHNO01000001.1"/>
</dbReference>
<dbReference type="InterPro" id="IPR045002">
    <property type="entry name" value="Ech1-like"/>
</dbReference>
<dbReference type="EMBL" id="SHNO01000001">
    <property type="protein sequence ID" value="MCX2976948.1"/>
    <property type="molecule type" value="Genomic_DNA"/>
</dbReference>
<dbReference type="InterPro" id="IPR018376">
    <property type="entry name" value="Enoyl-CoA_hyd/isom_CS"/>
</dbReference>
<organism evidence="7 8">
    <name type="scientific">Candidatus Marimicrobium litorale</name>
    <dbReference type="NCBI Taxonomy" id="2518991"/>
    <lineage>
        <taxon>Bacteria</taxon>
        <taxon>Pseudomonadati</taxon>
        <taxon>Pseudomonadota</taxon>
        <taxon>Gammaproteobacteria</taxon>
        <taxon>Cellvibrionales</taxon>
        <taxon>Halieaceae</taxon>
        <taxon>Marimicrobium</taxon>
    </lineage>
</organism>
<evidence type="ECO:0000256" key="1">
    <source>
        <dbReference type="ARBA" id="ARBA00005005"/>
    </source>
</evidence>
<evidence type="ECO:0000313" key="8">
    <source>
        <dbReference type="Proteomes" id="UP001143304"/>
    </source>
</evidence>
<dbReference type="Gene3D" id="1.10.12.10">
    <property type="entry name" value="Lyase 2-enoyl-coa Hydratase, Chain A, domain 2"/>
    <property type="match status" value="1"/>
</dbReference>
<comment type="similarity">
    <text evidence="2 6">Belongs to the enoyl-CoA hydratase/isomerase family.</text>
</comment>
<evidence type="ECO:0000256" key="6">
    <source>
        <dbReference type="RuleBase" id="RU003707"/>
    </source>
</evidence>
<comment type="caution">
    <text evidence="7">The sequence shown here is derived from an EMBL/GenBank/DDBJ whole genome shotgun (WGS) entry which is preliminary data.</text>
</comment>
<proteinExistence type="inferred from homology"/>